<gene>
    <name evidence="1" type="ORF">BLS_007112</name>
</gene>
<organism evidence="1 2">
    <name type="scientific">Venturia inaequalis</name>
    <name type="common">Apple scab fungus</name>
    <dbReference type="NCBI Taxonomy" id="5025"/>
    <lineage>
        <taxon>Eukaryota</taxon>
        <taxon>Fungi</taxon>
        <taxon>Dikarya</taxon>
        <taxon>Ascomycota</taxon>
        <taxon>Pezizomycotina</taxon>
        <taxon>Dothideomycetes</taxon>
        <taxon>Pleosporomycetidae</taxon>
        <taxon>Venturiales</taxon>
        <taxon>Venturiaceae</taxon>
        <taxon>Venturia</taxon>
    </lineage>
</organism>
<dbReference type="Proteomes" id="UP000433883">
    <property type="component" value="Unassembled WGS sequence"/>
</dbReference>
<evidence type="ECO:0000313" key="1">
    <source>
        <dbReference type="EMBL" id="KAE9961038.1"/>
    </source>
</evidence>
<comment type="caution">
    <text evidence="1">The sequence shown here is derived from an EMBL/GenBank/DDBJ whole genome shotgun (WGS) entry which is preliminary data.</text>
</comment>
<sequence>EYLSFQTGKKYQNLYQDYQVDYQADFDAQEDQKLAQHFDEFGLYLVHYYL</sequence>
<dbReference type="AlphaFoldDB" id="A0A8H3U105"/>
<protein>
    <submittedName>
        <fullName evidence="1">Uncharacterized protein</fullName>
    </submittedName>
</protein>
<accession>A0A8H3U105</accession>
<reference evidence="1 2" key="1">
    <citation type="submission" date="2019-11" db="EMBL/GenBank/DDBJ databases">
        <title>Venturia inaequalis Genome Resource.</title>
        <authorList>
            <person name="Lichtner F.J."/>
        </authorList>
    </citation>
    <scope>NUCLEOTIDE SEQUENCE [LARGE SCALE GENOMIC DNA]</scope>
    <source>
        <strain evidence="1">Bline_iso_100314</strain>
    </source>
</reference>
<name>A0A8H3U105_VENIN</name>
<dbReference type="EMBL" id="WNWQ01005412">
    <property type="protein sequence ID" value="KAE9961038.1"/>
    <property type="molecule type" value="Genomic_DNA"/>
</dbReference>
<proteinExistence type="predicted"/>
<evidence type="ECO:0000313" key="2">
    <source>
        <dbReference type="Proteomes" id="UP000433883"/>
    </source>
</evidence>
<feature type="non-terminal residue" evidence="1">
    <location>
        <position position="1"/>
    </location>
</feature>